<dbReference type="AlphaFoldDB" id="A0AAV7U032"/>
<sequence>MATLALLAVLLVLPPIPGAEAPLEPYNRLYDSGVEAYYQGKYRQQLEVWRPACTMARRHSWRDDACIRAIDLGSIEPAFVLVDKQSLCIMKPLLSFICDE</sequence>
<evidence type="ECO:0000313" key="2">
    <source>
        <dbReference type="EMBL" id="KAJ1181766.1"/>
    </source>
</evidence>
<reference evidence="2" key="1">
    <citation type="journal article" date="2022" name="bioRxiv">
        <title>Sequencing and chromosome-scale assembly of the giantPleurodeles waltlgenome.</title>
        <authorList>
            <person name="Brown T."/>
            <person name="Elewa A."/>
            <person name="Iarovenko S."/>
            <person name="Subramanian E."/>
            <person name="Araus A.J."/>
            <person name="Petzold A."/>
            <person name="Susuki M."/>
            <person name="Suzuki K.-i.T."/>
            <person name="Hayashi T."/>
            <person name="Toyoda A."/>
            <person name="Oliveira C."/>
            <person name="Osipova E."/>
            <person name="Leigh N.D."/>
            <person name="Simon A."/>
            <person name="Yun M.H."/>
        </authorList>
    </citation>
    <scope>NUCLEOTIDE SEQUENCE</scope>
    <source>
        <strain evidence="2">20211129_DDA</strain>
        <tissue evidence="2">Liver</tissue>
    </source>
</reference>
<name>A0AAV7U032_PLEWA</name>
<gene>
    <name evidence="2" type="ORF">NDU88_006966</name>
</gene>
<organism evidence="2 3">
    <name type="scientific">Pleurodeles waltl</name>
    <name type="common">Iberian ribbed newt</name>
    <dbReference type="NCBI Taxonomy" id="8319"/>
    <lineage>
        <taxon>Eukaryota</taxon>
        <taxon>Metazoa</taxon>
        <taxon>Chordata</taxon>
        <taxon>Craniata</taxon>
        <taxon>Vertebrata</taxon>
        <taxon>Euteleostomi</taxon>
        <taxon>Amphibia</taxon>
        <taxon>Batrachia</taxon>
        <taxon>Caudata</taxon>
        <taxon>Salamandroidea</taxon>
        <taxon>Salamandridae</taxon>
        <taxon>Pleurodelinae</taxon>
        <taxon>Pleurodeles</taxon>
    </lineage>
</organism>
<feature type="chain" id="PRO_5043540991" evidence="1">
    <location>
        <begin position="22"/>
        <end position="100"/>
    </location>
</feature>
<accession>A0AAV7U032</accession>
<evidence type="ECO:0000313" key="3">
    <source>
        <dbReference type="Proteomes" id="UP001066276"/>
    </source>
</evidence>
<feature type="signal peptide" evidence="1">
    <location>
        <begin position="1"/>
        <end position="21"/>
    </location>
</feature>
<keyword evidence="1" id="KW-0732">Signal</keyword>
<proteinExistence type="predicted"/>
<dbReference type="Proteomes" id="UP001066276">
    <property type="component" value="Chromosome 3_2"/>
</dbReference>
<evidence type="ECO:0000256" key="1">
    <source>
        <dbReference type="SAM" id="SignalP"/>
    </source>
</evidence>
<keyword evidence="3" id="KW-1185">Reference proteome</keyword>
<protein>
    <submittedName>
        <fullName evidence="2">Uncharacterized protein</fullName>
    </submittedName>
</protein>
<dbReference type="EMBL" id="JANPWB010000006">
    <property type="protein sequence ID" value="KAJ1181766.1"/>
    <property type="molecule type" value="Genomic_DNA"/>
</dbReference>
<comment type="caution">
    <text evidence="2">The sequence shown here is derived from an EMBL/GenBank/DDBJ whole genome shotgun (WGS) entry which is preliminary data.</text>
</comment>